<evidence type="ECO:0000313" key="6">
    <source>
        <dbReference type="EMBL" id="PZC77110.1"/>
    </source>
</evidence>
<keyword evidence="7" id="KW-1185">Reference proteome</keyword>
<dbReference type="Proteomes" id="UP000249218">
    <property type="component" value="Unassembled WGS sequence"/>
</dbReference>
<dbReference type="Pfam" id="PF08395">
    <property type="entry name" value="7tm_7"/>
    <property type="match status" value="1"/>
</dbReference>
<dbReference type="InterPro" id="IPR013604">
    <property type="entry name" value="7TM_chemorcpt"/>
</dbReference>
<dbReference type="AlphaFoldDB" id="A0A2W1BWC9"/>
<keyword evidence="3" id="KW-0812">Transmembrane</keyword>
<accession>A0A2W1BWC9</accession>
<dbReference type="GO" id="GO:0050909">
    <property type="term" value="P:sensory perception of taste"/>
    <property type="evidence" value="ECO:0007669"/>
    <property type="project" value="InterPro"/>
</dbReference>
<evidence type="ECO:0000313" key="7">
    <source>
        <dbReference type="Proteomes" id="UP000249218"/>
    </source>
</evidence>
<comment type="subcellular location">
    <subcellularLocation>
        <location evidence="1">Cell membrane</location>
        <topology evidence="1">Multi-pass membrane protein</topology>
    </subcellularLocation>
</comment>
<evidence type="ECO:0000256" key="2">
    <source>
        <dbReference type="ARBA" id="ARBA00022475"/>
    </source>
</evidence>
<name>A0A2W1BWC9_HELAM</name>
<evidence type="ECO:0000256" key="4">
    <source>
        <dbReference type="ARBA" id="ARBA00022989"/>
    </source>
</evidence>
<dbReference type="GO" id="GO:0005886">
    <property type="term" value="C:plasma membrane"/>
    <property type="evidence" value="ECO:0007669"/>
    <property type="project" value="UniProtKB-SubCell"/>
</dbReference>
<protein>
    <submittedName>
        <fullName evidence="6">Uncharacterized protein</fullName>
    </submittedName>
</protein>
<proteinExistence type="predicted"/>
<gene>
    <name evidence="6" type="primary">HaOG203727</name>
    <name evidence="6" type="ORF">B5X24_HaOG203727</name>
</gene>
<keyword evidence="5" id="KW-0472">Membrane</keyword>
<keyword evidence="4" id="KW-1133">Transmembrane helix</keyword>
<evidence type="ECO:0000256" key="3">
    <source>
        <dbReference type="ARBA" id="ARBA00022692"/>
    </source>
</evidence>
<evidence type="ECO:0000256" key="5">
    <source>
        <dbReference type="ARBA" id="ARBA00023136"/>
    </source>
</evidence>
<dbReference type="EMBL" id="KZ149937">
    <property type="protein sequence ID" value="PZC77110.1"/>
    <property type="molecule type" value="Genomic_DNA"/>
</dbReference>
<keyword evidence="2" id="KW-1003">Cell membrane</keyword>
<evidence type="ECO:0000256" key="1">
    <source>
        <dbReference type="ARBA" id="ARBA00004651"/>
    </source>
</evidence>
<reference evidence="6 7" key="1">
    <citation type="journal article" date="2017" name="BMC Biol.">
        <title>Genomic innovations, transcriptional plasticity and gene loss underlying the evolution and divergence of two highly polyphagous and invasive Helicoverpa pest species.</title>
        <authorList>
            <person name="Pearce S.L."/>
            <person name="Clarke D.F."/>
            <person name="East P.D."/>
            <person name="Elfekih S."/>
            <person name="Gordon K.H."/>
            <person name="Jermiin L.S."/>
            <person name="McGaughran A."/>
            <person name="Oakeshott J.G."/>
            <person name="Papanikolaou A."/>
            <person name="Perera O.P."/>
            <person name="Rane R.V."/>
            <person name="Richards S."/>
            <person name="Tay W.T."/>
            <person name="Walsh T.K."/>
            <person name="Anderson A."/>
            <person name="Anderson C.J."/>
            <person name="Asgari S."/>
            <person name="Board P.G."/>
            <person name="Bretschneider A."/>
            <person name="Campbell P.M."/>
            <person name="Chertemps T."/>
            <person name="Christeller J.T."/>
            <person name="Coppin C.W."/>
            <person name="Downes S.J."/>
            <person name="Duan G."/>
            <person name="Farnsworth C.A."/>
            <person name="Good R.T."/>
            <person name="Han L.B."/>
            <person name="Han Y.C."/>
            <person name="Hatje K."/>
            <person name="Horne I."/>
            <person name="Huang Y.P."/>
            <person name="Hughes D.S."/>
            <person name="Jacquin-Joly E."/>
            <person name="James W."/>
            <person name="Jhangiani S."/>
            <person name="Kollmar M."/>
            <person name="Kuwar S.S."/>
            <person name="Li S."/>
            <person name="Liu N.Y."/>
            <person name="Maibeche M.T."/>
            <person name="Miller J.R."/>
            <person name="Montagne N."/>
            <person name="Perry T."/>
            <person name="Qu J."/>
            <person name="Song S.V."/>
            <person name="Sutton G.G."/>
            <person name="Vogel H."/>
            <person name="Walenz B.P."/>
            <person name="Xu W."/>
            <person name="Zhang H.J."/>
            <person name="Zou Z."/>
            <person name="Batterham P."/>
            <person name="Edwards O.R."/>
            <person name="Feyereisen R."/>
            <person name="Gibbs R.A."/>
            <person name="Heckel D.G."/>
            <person name="McGrath A."/>
            <person name="Robin C."/>
            <person name="Scherer S.E."/>
            <person name="Worley K.C."/>
            <person name="Wu Y.D."/>
        </authorList>
    </citation>
    <scope>NUCLEOTIDE SEQUENCE [LARGE SCALE GENOMIC DNA]</scope>
    <source>
        <strain evidence="6">Harm_GR_Male_#8</strain>
        <tissue evidence="6">Whole organism</tissue>
    </source>
</reference>
<sequence>MLIMINDENTFQENYDAIISHSIGVLIWLTKVASVELGLCLACEAFYKELKKARSNVVIKLSHELPSKKVWKNIFRVLHSDFDKMSACGLFSVDAATLLNFCNLVATYTIVMLQFAFL</sequence>
<organism evidence="6 7">
    <name type="scientific">Helicoverpa armigera</name>
    <name type="common">Cotton bollworm</name>
    <name type="synonym">Heliothis armigera</name>
    <dbReference type="NCBI Taxonomy" id="29058"/>
    <lineage>
        <taxon>Eukaryota</taxon>
        <taxon>Metazoa</taxon>
        <taxon>Ecdysozoa</taxon>
        <taxon>Arthropoda</taxon>
        <taxon>Hexapoda</taxon>
        <taxon>Insecta</taxon>
        <taxon>Pterygota</taxon>
        <taxon>Neoptera</taxon>
        <taxon>Endopterygota</taxon>
        <taxon>Lepidoptera</taxon>
        <taxon>Glossata</taxon>
        <taxon>Ditrysia</taxon>
        <taxon>Noctuoidea</taxon>
        <taxon>Noctuidae</taxon>
        <taxon>Heliothinae</taxon>
        <taxon>Helicoverpa</taxon>
    </lineage>
</organism>